<evidence type="ECO:0000259" key="1">
    <source>
        <dbReference type="Pfam" id="PF18337"/>
    </source>
</evidence>
<dbReference type="Gene3D" id="2.30.30.140">
    <property type="match status" value="1"/>
</dbReference>
<dbReference type="Proteomes" id="UP001064896">
    <property type="component" value="Chromosome"/>
</dbReference>
<sequence>MAQQYQPGQRWISDSEAELGLGTILASDGRLLTVLYPATGETRQYALRNAPLTRVRFAPGDEITHFDGWKLTVQEVDDIDGLLVYHGLTAQHEERTLPETQLSNFIQFRLASDRLFAGQIDPMNWFGLRYHTLQHQSRLLQSSLWGLGGARAQPIAHQLHIAREVADRVARACCWRTKWAWARPSRPAW</sequence>
<dbReference type="Gene3D" id="2.30.30.930">
    <property type="match status" value="1"/>
</dbReference>
<evidence type="ECO:0000259" key="2">
    <source>
        <dbReference type="Pfam" id="PF18339"/>
    </source>
</evidence>
<gene>
    <name evidence="3" type="ORF">PSm6_35820</name>
</gene>
<accession>A0ABN6BX77</accession>
<dbReference type="EMBL" id="AP023081">
    <property type="protein sequence ID" value="BCD87175.1"/>
    <property type="molecule type" value="Genomic_DNA"/>
</dbReference>
<keyword evidence="4" id="KW-1185">Reference proteome</keyword>
<feature type="domain" description="RapA N-terminal Tudor like" evidence="2">
    <location>
        <begin position="5"/>
        <end position="55"/>
    </location>
</feature>
<evidence type="ECO:0000313" key="4">
    <source>
        <dbReference type="Proteomes" id="UP001064896"/>
    </source>
</evidence>
<dbReference type="InterPro" id="IPR040765">
    <property type="entry name" value="Tudor_1_RapA"/>
</dbReference>
<dbReference type="InterPro" id="IPR040766">
    <property type="entry name" value="Tudor_2_RapA"/>
</dbReference>
<dbReference type="Pfam" id="PF18339">
    <property type="entry name" value="Tudor_1_RapA"/>
    <property type="match status" value="1"/>
</dbReference>
<dbReference type="Pfam" id="PF18337">
    <property type="entry name" value="Tudor_RapA"/>
    <property type="match status" value="1"/>
</dbReference>
<organism evidence="3 4">
    <name type="scientific">Pseudomonas solani</name>
    <dbReference type="NCBI Taxonomy" id="2731552"/>
    <lineage>
        <taxon>Bacteria</taxon>
        <taxon>Pseudomonadati</taxon>
        <taxon>Pseudomonadota</taxon>
        <taxon>Gammaproteobacteria</taxon>
        <taxon>Pseudomonadales</taxon>
        <taxon>Pseudomonadaceae</taxon>
        <taxon>Pseudomonas</taxon>
    </lineage>
</organism>
<evidence type="ECO:0000313" key="3">
    <source>
        <dbReference type="EMBL" id="BCD87175.1"/>
    </source>
</evidence>
<name>A0ABN6BX77_9PSED</name>
<proteinExistence type="predicted"/>
<feature type="domain" description="RapA N-terminal Tudor-like" evidence="1">
    <location>
        <begin position="57"/>
        <end position="118"/>
    </location>
</feature>
<evidence type="ECO:0008006" key="5">
    <source>
        <dbReference type="Google" id="ProtNLM"/>
    </source>
</evidence>
<protein>
    <recommendedName>
        <fullName evidence="5">ATP-dependent helicase HepA</fullName>
    </recommendedName>
</protein>
<reference evidence="3" key="1">
    <citation type="submission" date="2020-05" db="EMBL/GenBank/DDBJ databases">
        <title>Complete genome sequence of Pseudomonas sp. Sm006.</title>
        <authorList>
            <person name="Takeuchi K."/>
            <person name="Someya N."/>
        </authorList>
    </citation>
    <scope>NUCLEOTIDE SEQUENCE</scope>
    <source>
        <strain evidence="3">Sm006</strain>
    </source>
</reference>